<feature type="non-terminal residue" evidence="1">
    <location>
        <position position="1"/>
    </location>
</feature>
<proteinExistence type="predicted"/>
<dbReference type="PANTHER" id="PTHR33053:SF9">
    <property type="entry name" value="AGAP000105-PA"/>
    <property type="match status" value="1"/>
</dbReference>
<dbReference type="PANTHER" id="PTHR33053">
    <property type="entry name" value="PROTEIN, PUTATIVE-RELATED"/>
    <property type="match status" value="1"/>
</dbReference>
<keyword evidence="2" id="KW-1185">Reference proteome</keyword>
<dbReference type="OrthoDB" id="6293091at2759"/>
<dbReference type="AlphaFoldDB" id="A0A8S9YQE2"/>
<accession>A0A8S9YQE2</accession>
<protein>
    <recommendedName>
        <fullName evidence="3">Transposase domain-containing protein</fullName>
    </recommendedName>
</protein>
<gene>
    <name evidence="1" type="ORF">EG68_07754</name>
</gene>
<comment type="caution">
    <text evidence="1">The sequence shown here is derived from an EMBL/GenBank/DDBJ whole genome shotgun (WGS) entry which is preliminary data.</text>
</comment>
<reference evidence="1" key="1">
    <citation type="submission" date="2019-07" db="EMBL/GenBank/DDBJ databases">
        <title>Annotation for the trematode Paragonimus miyazaki's.</title>
        <authorList>
            <person name="Choi Y.-J."/>
        </authorList>
    </citation>
    <scope>NUCLEOTIDE SEQUENCE</scope>
    <source>
        <strain evidence="1">Japan</strain>
    </source>
</reference>
<sequence length="265" mass="29514">TTVEIQLNIDGFSPFKRSNTQLWPVLGRCVNVLSQEPFIIGIFCGPTKPSDVSAYLCDTADDLTGLLTNGLLKTGCDVPVVIKLSCVICDASARTYVKQTITHAGYHGCDKCVQMFLLVRIDCENRMVVIHSSWMMRNNWALIPPYRSMEELRSLVDQNKPLPNDTPAYQVTGIRLTRNLLHYFFMHFFAASLEEAWSHIRTVDLDDSMRTVPMVAQSSPQKVLGTILNPTSSTSSKTTVPPLVDTDVDKSFGQVNTGKLVVLKK</sequence>
<evidence type="ECO:0000313" key="2">
    <source>
        <dbReference type="Proteomes" id="UP000822476"/>
    </source>
</evidence>
<organism evidence="1 2">
    <name type="scientific">Paragonimus skrjabini miyazakii</name>
    <dbReference type="NCBI Taxonomy" id="59628"/>
    <lineage>
        <taxon>Eukaryota</taxon>
        <taxon>Metazoa</taxon>
        <taxon>Spiralia</taxon>
        <taxon>Lophotrochozoa</taxon>
        <taxon>Platyhelminthes</taxon>
        <taxon>Trematoda</taxon>
        <taxon>Digenea</taxon>
        <taxon>Plagiorchiida</taxon>
        <taxon>Troglotremata</taxon>
        <taxon>Troglotrematidae</taxon>
        <taxon>Paragonimus</taxon>
    </lineage>
</organism>
<evidence type="ECO:0000313" key="1">
    <source>
        <dbReference type="EMBL" id="KAF7249577.1"/>
    </source>
</evidence>
<dbReference type="EMBL" id="JTDE01005439">
    <property type="protein sequence ID" value="KAF7249577.1"/>
    <property type="molecule type" value="Genomic_DNA"/>
</dbReference>
<dbReference type="Proteomes" id="UP000822476">
    <property type="component" value="Unassembled WGS sequence"/>
</dbReference>
<evidence type="ECO:0008006" key="3">
    <source>
        <dbReference type="Google" id="ProtNLM"/>
    </source>
</evidence>
<name>A0A8S9YQE2_9TREM</name>